<keyword evidence="5" id="KW-1185">Reference proteome</keyword>
<name>A0A485L6S4_9STRA</name>
<sequence length="393" mass="41576">MHAGIAHSRRFESKKVCPTSSTHWRQSWSPSLRISQVAVVMTTETTFHASRQDSVRASSIAEFRRSSADWVIRPTEDKDSDEYEQTFQRRRRNRILAIVAASVLVIGAAIGITIASIPTTSTAEVKASNNPVVAVSTPSPVLVNETLVGSSGSSSFYANPTTTEVATPEPTTVTPEPTTVTPEPTTVTPEPTTVTPEPTTTTPAPTTTTPAPTTTTPAPTTTTAPPTTTPAPPTTTKPASLQPGMFRFVNNCAESLTLFRSASAVATLAGNGGVVEMDGTAQVATMFYFAKTFLNGDATLFETNFAGGKFWWDISIIPVGCGKDNWDKCLAGKHISFNKPMTVAVSGADVTSGNPTCKTIACGDPSCPDAYKVPNDPQTKVCPKQAILTISVC</sequence>
<evidence type="ECO:0000313" key="5">
    <source>
        <dbReference type="Proteomes" id="UP000332933"/>
    </source>
</evidence>
<dbReference type="PANTHER" id="PTHR31737:SF2">
    <property type="entry name" value="PROTEIN TOS1"/>
    <property type="match status" value="1"/>
</dbReference>
<evidence type="ECO:0000256" key="1">
    <source>
        <dbReference type="SAM" id="MobiDB-lite"/>
    </source>
</evidence>
<feature type="region of interest" description="Disordered" evidence="1">
    <location>
        <begin position="152"/>
        <end position="236"/>
    </location>
</feature>
<evidence type="ECO:0000313" key="3">
    <source>
        <dbReference type="EMBL" id="KAF0691820.1"/>
    </source>
</evidence>
<dbReference type="EMBL" id="CAADRA010006040">
    <property type="protein sequence ID" value="VFT93770.1"/>
    <property type="molecule type" value="Genomic_DNA"/>
</dbReference>
<dbReference type="PANTHER" id="PTHR31737">
    <property type="entry name" value="PROTEIN TOS1"/>
    <property type="match status" value="1"/>
</dbReference>
<dbReference type="OrthoDB" id="79632at2759"/>
<dbReference type="EMBL" id="VJMH01006019">
    <property type="protein sequence ID" value="KAF0691820.1"/>
    <property type="molecule type" value="Genomic_DNA"/>
</dbReference>
<keyword evidence="2" id="KW-0812">Transmembrane</keyword>
<keyword evidence="2" id="KW-0472">Membrane</keyword>
<reference evidence="4 5" key="1">
    <citation type="submission" date="2019-03" db="EMBL/GenBank/DDBJ databases">
        <authorList>
            <person name="Gaulin E."/>
            <person name="Dumas B."/>
        </authorList>
    </citation>
    <scope>NUCLEOTIDE SEQUENCE [LARGE SCALE GENOMIC DNA]</scope>
    <source>
        <strain evidence="4">CBS 568.67</strain>
    </source>
</reference>
<evidence type="ECO:0000256" key="2">
    <source>
        <dbReference type="SAM" id="Phobius"/>
    </source>
</evidence>
<evidence type="ECO:0000313" key="4">
    <source>
        <dbReference type="EMBL" id="VFT93770.1"/>
    </source>
</evidence>
<feature type="compositionally biased region" description="Low complexity" evidence="1">
    <location>
        <begin position="160"/>
        <end position="226"/>
    </location>
</feature>
<protein>
    <submittedName>
        <fullName evidence="4">Aste57867_17009 protein</fullName>
    </submittedName>
</protein>
<organism evidence="4 5">
    <name type="scientific">Aphanomyces stellatus</name>
    <dbReference type="NCBI Taxonomy" id="120398"/>
    <lineage>
        <taxon>Eukaryota</taxon>
        <taxon>Sar</taxon>
        <taxon>Stramenopiles</taxon>
        <taxon>Oomycota</taxon>
        <taxon>Saprolegniomycetes</taxon>
        <taxon>Saprolegniales</taxon>
        <taxon>Verrucalvaceae</taxon>
        <taxon>Aphanomyces</taxon>
    </lineage>
</organism>
<keyword evidence="2" id="KW-1133">Transmembrane helix</keyword>
<proteinExistence type="predicted"/>
<dbReference type="AlphaFoldDB" id="A0A485L6S4"/>
<dbReference type="PRINTS" id="PR01217">
    <property type="entry name" value="PRICHEXTENSN"/>
</dbReference>
<accession>A0A485L6S4</accession>
<gene>
    <name evidence="4" type="primary">Aste57867_17009</name>
    <name evidence="3" type="ORF">As57867_016951</name>
    <name evidence="4" type="ORF">ASTE57867_17009</name>
</gene>
<reference evidence="3" key="2">
    <citation type="submission" date="2019-06" db="EMBL/GenBank/DDBJ databases">
        <title>Genomics analysis of Aphanomyces spp. identifies a new class of oomycete effector associated with host adaptation.</title>
        <authorList>
            <person name="Gaulin E."/>
        </authorList>
    </citation>
    <scope>NUCLEOTIDE SEQUENCE</scope>
    <source>
        <strain evidence="3">CBS 578.67</strain>
    </source>
</reference>
<feature type="transmembrane region" description="Helical" evidence="2">
    <location>
        <begin position="95"/>
        <end position="117"/>
    </location>
</feature>
<dbReference type="Proteomes" id="UP000332933">
    <property type="component" value="Unassembled WGS sequence"/>
</dbReference>